<evidence type="ECO:0000256" key="8">
    <source>
        <dbReference type="ARBA" id="ARBA00073793"/>
    </source>
</evidence>
<keyword evidence="4 9" id="KW-0863">Zinc-finger</keyword>
<proteinExistence type="inferred from homology"/>
<evidence type="ECO:0000256" key="3">
    <source>
        <dbReference type="ARBA" id="ARBA00022737"/>
    </source>
</evidence>
<reference evidence="12 13" key="1">
    <citation type="submission" date="2024-08" db="EMBL/GenBank/DDBJ databases">
        <title>Gnathostoma spinigerum genome.</title>
        <authorList>
            <person name="Gonzalez-Bertolin B."/>
            <person name="Monzon S."/>
            <person name="Zaballos A."/>
            <person name="Jimenez P."/>
            <person name="Dekumyoy P."/>
            <person name="Varona S."/>
            <person name="Cuesta I."/>
            <person name="Sumanam S."/>
            <person name="Adisakwattana P."/>
            <person name="Gasser R.B."/>
            <person name="Hernandez-Gonzalez A."/>
            <person name="Young N.D."/>
            <person name="Perteguer M.J."/>
        </authorList>
    </citation>
    <scope>NUCLEOTIDE SEQUENCE [LARGE SCALE GENOMIC DNA]</scope>
    <source>
        <strain evidence="12">AL3</strain>
        <tissue evidence="12">Liver</tissue>
    </source>
</reference>
<evidence type="ECO:0000256" key="2">
    <source>
        <dbReference type="ARBA" id="ARBA00022723"/>
    </source>
</evidence>
<keyword evidence="6" id="KW-0539">Nucleus</keyword>
<name>A0ABD6EHH5_9BILA</name>
<dbReference type="InterPro" id="IPR000571">
    <property type="entry name" value="Znf_CCCH"/>
</dbReference>
<dbReference type="InterPro" id="IPR054429">
    <property type="entry name" value="Znf-CCCH_Muscleblind-like"/>
</dbReference>
<evidence type="ECO:0000313" key="12">
    <source>
        <dbReference type="EMBL" id="MFH4976012.1"/>
    </source>
</evidence>
<evidence type="ECO:0000256" key="7">
    <source>
        <dbReference type="ARBA" id="ARBA00038226"/>
    </source>
</evidence>
<keyword evidence="2 9" id="KW-0479">Metal-binding</keyword>
<keyword evidence="13" id="KW-1185">Reference proteome</keyword>
<feature type="region of interest" description="Disordered" evidence="10">
    <location>
        <begin position="1"/>
        <end position="20"/>
    </location>
</feature>
<dbReference type="FunFam" id="3.30.1370.210:FF:000005">
    <property type="entry name" value="Muscleblind, isoform M"/>
    <property type="match status" value="1"/>
</dbReference>
<feature type="domain" description="C3H1-type" evidence="11">
    <location>
        <begin position="75"/>
        <end position="103"/>
    </location>
</feature>
<comment type="similarity">
    <text evidence="7">Belongs to the muscleblind family.</text>
</comment>
<evidence type="ECO:0000313" key="13">
    <source>
        <dbReference type="Proteomes" id="UP001608902"/>
    </source>
</evidence>
<dbReference type="PANTHER" id="PTHR12675">
    <property type="entry name" value="MUSCLEBLIND-LIKE PROTEIN"/>
    <property type="match status" value="1"/>
</dbReference>
<feature type="domain" description="C3H1-type" evidence="11">
    <location>
        <begin position="41"/>
        <end position="69"/>
    </location>
</feature>
<evidence type="ECO:0000259" key="11">
    <source>
        <dbReference type="PROSITE" id="PS50103"/>
    </source>
</evidence>
<dbReference type="SMART" id="SM00356">
    <property type="entry name" value="ZnF_C3H1"/>
    <property type="match status" value="2"/>
</dbReference>
<organism evidence="12 13">
    <name type="scientific">Gnathostoma spinigerum</name>
    <dbReference type="NCBI Taxonomy" id="75299"/>
    <lineage>
        <taxon>Eukaryota</taxon>
        <taxon>Metazoa</taxon>
        <taxon>Ecdysozoa</taxon>
        <taxon>Nematoda</taxon>
        <taxon>Chromadorea</taxon>
        <taxon>Rhabditida</taxon>
        <taxon>Spirurina</taxon>
        <taxon>Gnathostomatomorpha</taxon>
        <taxon>Gnathostomatoidea</taxon>
        <taxon>Gnathostomatidae</taxon>
        <taxon>Gnathostoma</taxon>
    </lineage>
</organism>
<evidence type="ECO:0000256" key="9">
    <source>
        <dbReference type="PROSITE-ProRule" id="PRU00723"/>
    </source>
</evidence>
<protein>
    <recommendedName>
        <fullName evidence="8">Muscleblind-like protein</fullName>
    </recommendedName>
</protein>
<keyword evidence="5 9" id="KW-0862">Zinc</keyword>
<comment type="caution">
    <text evidence="12">The sequence shown here is derived from an EMBL/GenBank/DDBJ whole genome shotgun (WGS) entry which is preliminary data.</text>
</comment>
<evidence type="ECO:0000256" key="5">
    <source>
        <dbReference type="ARBA" id="ARBA00022833"/>
    </source>
</evidence>
<evidence type="ECO:0000256" key="4">
    <source>
        <dbReference type="ARBA" id="ARBA00022771"/>
    </source>
</evidence>
<dbReference type="Pfam" id="PF22628">
    <property type="entry name" value="zf-CCCH_10"/>
    <property type="match status" value="2"/>
</dbReference>
<dbReference type="AlphaFoldDB" id="A0ABD6EHH5"/>
<dbReference type="GO" id="GO:0005634">
    <property type="term" value="C:nucleus"/>
    <property type="evidence" value="ECO:0007669"/>
    <property type="project" value="UniProtKB-SubCell"/>
</dbReference>
<evidence type="ECO:0000256" key="6">
    <source>
        <dbReference type="ARBA" id="ARBA00023242"/>
    </source>
</evidence>
<feature type="zinc finger region" description="C3H1-type" evidence="9">
    <location>
        <begin position="75"/>
        <end position="103"/>
    </location>
</feature>
<dbReference type="PANTHER" id="PTHR12675:SF12">
    <property type="entry name" value="PROTEIN MUSCLEBLIND"/>
    <property type="match status" value="1"/>
</dbReference>
<feature type="zinc finger region" description="C3H1-type" evidence="9">
    <location>
        <begin position="41"/>
        <end position="69"/>
    </location>
</feature>
<evidence type="ECO:0000256" key="10">
    <source>
        <dbReference type="SAM" id="MobiDB-lite"/>
    </source>
</evidence>
<accession>A0ABD6EHH5</accession>
<keyword evidence="3" id="KW-0677">Repeat</keyword>
<sequence length="352" mass="37142">MYDENSNASSVSAVSGALGPSSTSSCSAIMSQLLNAKDSRWLQLEVCREFQRGQCSRSDTECKFAHPPPHVDVQNGRVTACYDSIKGRCTRENPKCKYLHPPQHLKDQLLINGRNNLALKNLLCTQLNQGTVPPTLSAINPLAQLVVSGHASPALADPILIVQQQQQQQQQAAAAAQAATLLPATALQYQYYPGLTTVYPTLVPVASSDAYQTQVQAQLAALQSLAAMSQPTVAYAAPVSATGLPGTVASTAGSLTVNNRKRTLDADEQTAGPSTQHLDQNPLLLAAAAAAGAAVPCKRPAVEKPAVPAVYPNGAAQLAQVVPQQTFNPYLIPGLQGYLPTVSFSGQIPPRF</sequence>
<dbReference type="EMBL" id="JBGFUD010001254">
    <property type="protein sequence ID" value="MFH4976012.1"/>
    <property type="molecule type" value="Genomic_DNA"/>
</dbReference>
<dbReference type="PROSITE" id="PS50103">
    <property type="entry name" value="ZF_C3H1"/>
    <property type="match status" value="2"/>
</dbReference>
<dbReference type="Proteomes" id="UP001608902">
    <property type="component" value="Unassembled WGS sequence"/>
</dbReference>
<evidence type="ECO:0000256" key="1">
    <source>
        <dbReference type="ARBA" id="ARBA00004123"/>
    </source>
</evidence>
<gene>
    <name evidence="12" type="ORF">AB6A40_002721</name>
</gene>
<dbReference type="GO" id="GO:0008270">
    <property type="term" value="F:zinc ion binding"/>
    <property type="evidence" value="ECO:0007669"/>
    <property type="project" value="UniProtKB-KW"/>
</dbReference>
<dbReference type="Gene3D" id="3.30.1370.210">
    <property type="match status" value="1"/>
</dbReference>
<comment type="subcellular location">
    <subcellularLocation>
        <location evidence="1">Nucleus</location>
    </subcellularLocation>
</comment>